<evidence type="ECO:0000259" key="1">
    <source>
        <dbReference type="SMART" id="SM00479"/>
    </source>
</evidence>
<dbReference type="EMBL" id="KF901043">
    <property type="protein sequence ID" value="AIF16014.1"/>
    <property type="molecule type" value="Genomic_DNA"/>
</dbReference>
<evidence type="ECO:0000313" key="2">
    <source>
        <dbReference type="EMBL" id="AIF16014.1"/>
    </source>
</evidence>
<dbReference type="GO" id="GO:0003887">
    <property type="term" value="F:DNA-directed DNA polymerase activity"/>
    <property type="evidence" value="ECO:0007669"/>
    <property type="project" value="UniProtKB-EC"/>
</dbReference>
<dbReference type="GO" id="GO:0003676">
    <property type="term" value="F:nucleic acid binding"/>
    <property type="evidence" value="ECO:0007669"/>
    <property type="project" value="InterPro"/>
</dbReference>
<dbReference type="EC" id="2.7.7.7" evidence="2"/>
<keyword evidence="2" id="KW-0808">Transferase</keyword>
<keyword evidence="2" id="KW-0269">Exonuclease</keyword>
<accession>A0A075HJ98</accession>
<dbReference type="GO" id="GO:0005829">
    <property type="term" value="C:cytosol"/>
    <property type="evidence" value="ECO:0007669"/>
    <property type="project" value="TreeGrafter"/>
</dbReference>
<dbReference type="FunFam" id="3.30.420.10:FF:000045">
    <property type="entry name" value="3'-5' exonuclease DinG"/>
    <property type="match status" value="1"/>
</dbReference>
<keyword evidence="2" id="KW-0548">Nucleotidyltransferase</keyword>
<dbReference type="InterPro" id="IPR012337">
    <property type="entry name" value="RNaseH-like_sf"/>
</dbReference>
<dbReference type="SMART" id="SM00479">
    <property type="entry name" value="EXOIII"/>
    <property type="match status" value="1"/>
</dbReference>
<keyword evidence="2" id="KW-0540">Nuclease</keyword>
<proteinExistence type="predicted"/>
<protein>
    <submittedName>
        <fullName evidence="2">Exonuclease RNase T and DNA polymerase III (DPO3E, dnaQ)</fullName>
        <ecNumber evidence="2">2.7.7.7</ecNumber>
    </submittedName>
</protein>
<dbReference type="CDD" id="cd06127">
    <property type="entry name" value="DEDDh"/>
    <property type="match status" value="1"/>
</dbReference>
<reference evidence="2" key="1">
    <citation type="journal article" date="2014" name="Genome Biol. Evol.">
        <title>Pangenome evidence for extensive interdomain horizontal transfer affecting lineage core and shell genes in uncultured planktonic thaumarchaeota and euryarchaeota.</title>
        <authorList>
            <person name="Deschamps P."/>
            <person name="Zivanovic Y."/>
            <person name="Moreira D."/>
            <person name="Rodriguez-Valera F."/>
            <person name="Lopez-Garcia P."/>
        </authorList>
    </citation>
    <scope>NUCLEOTIDE SEQUENCE</scope>
</reference>
<dbReference type="Gene3D" id="3.30.420.10">
    <property type="entry name" value="Ribonuclease H-like superfamily/Ribonuclease H"/>
    <property type="match status" value="1"/>
</dbReference>
<gene>
    <name evidence="2" type="primary">DPO3E</name>
    <name evidence="2" type="synonym">dnaQ</name>
</gene>
<name>A0A075HJ98_9EURY</name>
<dbReference type="PANTHER" id="PTHR30231:SF41">
    <property type="entry name" value="DNA POLYMERASE III SUBUNIT EPSILON"/>
    <property type="match status" value="1"/>
</dbReference>
<dbReference type="PANTHER" id="PTHR30231">
    <property type="entry name" value="DNA POLYMERASE III SUBUNIT EPSILON"/>
    <property type="match status" value="1"/>
</dbReference>
<dbReference type="InterPro" id="IPR013520">
    <property type="entry name" value="Ribonucl_H"/>
</dbReference>
<dbReference type="GO" id="GO:0008408">
    <property type="term" value="F:3'-5' exonuclease activity"/>
    <property type="evidence" value="ECO:0007669"/>
    <property type="project" value="TreeGrafter"/>
</dbReference>
<dbReference type="AlphaFoldDB" id="A0A075HJ98"/>
<dbReference type="SUPFAM" id="SSF53098">
    <property type="entry name" value="Ribonuclease H-like"/>
    <property type="match status" value="1"/>
</dbReference>
<sequence length="192" mass="21392">MSDAMLAGYKVLGFDLETTGFDHRSDRIVQFALIGSDVDGSHVNLQSLVNPRVRIPPETTRVHGITDADVRGAGGFAQHVAGISSMMEDSVIVGHNVLQFDWRFLEMECMRVGVEAPRPRAVIDTLVLARRLRIPGRHTLGHLCHRFGISMDRNHRADVDAGATLLLLWRIMQAYPDRFKGSIDDLLDSFSD</sequence>
<dbReference type="GO" id="GO:0045004">
    <property type="term" value="P:DNA replication proofreading"/>
    <property type="evidence" value="ECO:0007669"/>
    <property type="project" value="TreeGrafter"/>
</dbReference>
<dbReference type="Pfam" id="PF00929">
    <property type="entry name" value="RNase_T"/>
    <property type="match status" value="1"/>
</dbReference>
<feature type="domain" description="Exonuclease" evidence="1">
    <location>
        <begin position="10"/>
        <end position="177"/>
    </location>
</feature>
<keyword evidence="2" id="KW-0378">Hydrolase</keyword>
<dbReference type="InterPro" id="IPR036397">
    <property type="entry name" value="RNaseH_sf"/>
</dbReference>
<organism evidence="2">
    <name type="scientific">uncultured marine group II/III euryarchaeote KM3_72_B09</name>
    <dbReference type="NCBI Taxonomy" id="1456497"/>
    <lineage>
        <taxon>Archaea</taxon>
        <taxon>Methanobacteriati</taxon>
        <taxon>Methanobacteriota</taxon>
        <taxon>environmental samples</taxon>
    </lineage>
</organism>